<reference evidence="2" key="1">
    <citation type="journal article" date="2021" name="Nat. Commun.">
        <title>Genetic determinants of endophytism in the Arabidopsis root mycobiome.</title>
        <authorList>
            <person name="Mesny F."/>
            <person name="Miyauchi S."/>
            <person name="Thiergart T."/>
            <person name="Pickel B."/>
            <person name="Atanasova L."/>
            <person name="Karlsson M."/>
            <person name="Huettel B."/>
            <person name="Barry K.W."/>
            <person name="Haridas S."/>
            <person name="Chen C."/>
            <person name="Bauer D."/>
            <person name="Andreopoulos W."/>
            <person name="Pangilinan J."/>
            <person name="LaButti K."/>
            <person name="Riley R."/>
            <person name="Lipzen A."/>
            <person name="Clum A."/>
            <person name="Drula E."/>
            <person name="Henrissat B."/>
            <person name="Kohler A."/>
            <person name="Grigoriev I.V."/>
            <person name="Martin F.M."/>
            <person name="Hacquard S."/>
        </authorList>
    </citation>
    <scope>NUCLEOTIDE SEQUENCE</scope>
    <source>
        <strain evidence="2">MPI-SDFR-AT-0120</strain>
    </source>
</reference>
<dbReference type="EMBL" id="JAGMVJ010000021">
    <property type="protein sequence ID" value="KAH7074075.1"/>
    <property type="molecule type" value="Genomic_DNA"/>
</dbReference>
<gene>
    <name evidence="2" type="ORF">FB567DRAFT_583662</name>
</gene>
<evidence type="ECO:0000256" key="1">
    <source>
        <dbReference type="SAM" id="MobiDB-lite"/>
    </source>
</evidence>
<comment type="caution">
    <text evidence="2">The sequence shown here is derived from an EMBL/GenBank/DDBJ whole genome shotgun (WGS) entry which is preliminary data.</text>
</comment>
<name>A0A8K0QW42_9PLEO</name>
<evidence type="ECO:0000313" key="2">
    <source>
        <dbReference type="EMBL" id="KAH7074075.1"/>
    </source>
</evidence>
<protein>
    <submittedName>
        <fullName evidence="2">Uncharacterized protein</fullName>
    </submittedName>
</protein>
<dbReference type="Proteomes" id="UP000813461">
    <property type="component" value="Unassembled WGS sequence"/>
</dbReference>
<sequence>MPSAQLRSTRPSHRNTSNAHCHIFRPHIDCTLRSGFNLRNSHVQLQFLNCVQLHSLPVIALGPPDQTTPHRRSAAMPPLRPSSLRSAASTRGRACLLGEGVICAFVRTHHHHPVTPVWPAGTRAADAMHKSLAAPDAAILFLSDRCCKLSIRQQYPSATPHPTVLPYLAAVRAACRAELPTGHESFIHRLSSICLCCAAFQFISQCLLIIRAHPFSDVSDTLRR</sequence>
<evidence type="ECO:0000313" key="3">
    <source>
        <dbReference type="Proteomes" id="UP000813461"/>
    </source>
</evidence>
<accession>A0A8K0QW42</accession>
<keyword evidence="3" id="KW-1185">Reference proteome</keyword>
<feature type="region of interest" description="Disordered" evidence="1">
    <location>
        <begin position="64"/>
        <end position="83"/>
    </location>
</feature>
<proteinExistence type="predicted"/>
<organism evidence="2 3">
    <name type="scientific">Paraphoma chrysanthemicola</name>
    <dbReference type="NCBI Taxonomy" id="798071"/>
    <lineage>
        <taxon>Eukaryota</taxon>
        <taxon>Fungi</taxon>
        <taxon>Dikarya</taxon>
        <taxon>Ascomycota</taxon>
        <taxon>Pezizomycotina</taxon>
        <taxon>Dothideomycetes</taxon>
        <taxon>Pleosporomycetidae</taxon>
        <taxon>Pleosporales</taxon>
        <taxon>Pleosporineae</taxon>
        <taxon>Phaeosphaeriaceae</taxon>
        <taxon>Paraphoma</taxon>
    </lineage>
</organism>
<dbReference type="AlphaFoldDB" id="A0A8K0QW42"/>